<comment type="pathway">
    <text evidence="2 17">Amino-acid biosynthesis; L-proline biosynthesis; L-glutamate 5-semialdehyde from L-glutamate: step 1/2.</text>
</comment>
<evidence type="ECO:0000256" key="16">
    <source>
        <dbReference type="ARBA" id="ARBA00049141"/>
    </source>
</evidence>
<dbReference type="InterPro" id="IPR036393">
    <property type="entry name" value="AceGlu_kinase-like_sf"/>
</dbReference>
<keyword evidence="13 17" id="KW-0560">Oxidoreductase</keyword>
<dbReference type="Gene3D" id="3.40.605.10">
    <property type="entry name" value="Aldehyde Dehydrogenase, Chain A, domain 1"/>
    <property type="match status" value="1"/>
</dbReference>
<dbReference type="PANTHER" id="PTHR11063">
    <property type="entry name" value="GLUTAMATE SEMIALDEHYDE DEHYDROGENASE"/>
    <property type="match status" value="1"/>
</dbReference>
<dbReference type="InterPro" id="IPR016161">
    <property type="entry name" value="Ald_DH/histidinol_DH"/>
</dbReference>
<dbReference type="Pfam" id="PF00171">
    <property type="entry name" value="Aldedh"/>
    <property type="match status" value="1"/>
</dbReference>
<sequence length="778" mass="85541">MLRFLQTSRYFNNRHIPHFLERSRQVFPPLTHSYAVWPIKKFCNVTIKNGCNNSSVVVKQHAIKTREDLKNAQRIVVKLGSNVITREDECGLALGRFAAIVEQVSELQRSGRQVLIVSSGAVAFGRQKLRHERLLSQQVRQTLRGSSEQEINKRACAASGMSGLMSLYEQLFQQYGVTVAQVLLTKLDIDDSQRRKQLYATIENLLNLNIVPIVNANDAVAPDSKALQISDNDSLAAKLSSDICADLLVILSNVDGVYTGPPDVEGSKILHTYVPSNSANITFGSSSKFGTGGMESKVAACISALDNGVTPVITSGLQHNAIISVVSGKNIGTMFSKASANGYSQIEDVAKKCKESGRRLKSLSNEERAQIIVNLAETLKAREKDILNANAVDVQNAENSGLERSLLKRLLLTNAKISELCSGLYKIADTAKTALQRVKKRIKIAEDLFLEQICVPIGTLLVIFESRPDCLPQVAALSIASGNAILLKGGKEAKASNKMLHSIVQEALGTMDFLLRDAVSLIHEREDIEGLMQMTDLIDLVIPRGSSDLVKKMQTLSKGIPVLGHTEGICNIYVDKEVDKEMAIQIVRDSKCDYPAACNAVETVLMHRDLFYTRFFDDLCGMFKTEGVQLHVGPKLYSIQKFGPPLAEKLRFEYGTLECTLEVVDSTDEAIDYIMKNGSAHTDSIITKNAETAERFLRQVDSACVFHNASTRFADGYRFGLGAEIGISTGRIHARGPVGLEGLLTTKWNLRGNGHTVEQFKQGGRFQYIHETLSSSDN</sequence>
<name>A0A0N4UNI9_DRAME</name>
<accession>A0A0N4UNI9</accession>
<evidence type="ECO:0000256" key="12">
    <source>
        <dbReference type="ARBA" id="ARBA00022857"/>
    </source>
</evidence>
<evidence type="ECO:0000256" key="6">
    <source>
        <dbReference type="ARBA" id="ARBA00022605"/>
    </source>
</evidence>
<dbReference type="Proteomes" id="UP000274756">
    <property type="component" value="Unassembled WGS sequence"/>
</dbReference>
<dbReference type="InterPro" id="IPR005766">
    <property type="entry name" value="P5_carboxy_syn"/>
</dbReference>
<dbReference type="NCBIfam" id="TIGR00407">
    <property type="entry name" value="proA"/>
    <property type="match status" value="1"/>
</dbReference>
<gene>
    <name evidence="20" type="ORF">DME_LOCUS3148</name>
</gene>
<dbReference type="Gene3D" id="3.40.309.10">
    <property type="entry name" value="Aldehyde Dehydrogenase, Chain A, domain 2"/>
    <property type="match status" value="1"/>
</dbReference>
<comment type="pathway">
    <text evidence="1 17">Amino-acid biosynthesis; L-proline biosynthesis; L-glutamate 5-semialdehyde from L-glutamate: step 2/2.</text>
</comment>
<evidence type="ECO:0000256" key="15">
    <source>
        <dbReference type="ARBA" id="ARBA00049024"/>
    </source>
</evidence>
<dbReference type="NCBIfam" id="TIGR01027">
    <property type="entry name" value="proB"/>
    <property type="match status" value="1"/>
</dbReference>
<dbReference type="GO" id="GO:0055129">
    <property type="term" value="P:L-proline biosynthetic process"/>
    <property type="evidence" value="ECO:0007669"/>
    <property type="project" value="UniProtKB-UniRule"/>
</dbReference>
<keyword evidence="22" id="KW-1185">Reference proteome</keyword>
<feature type="domain" description="Aldehyde dehydrogenase" evidence="18">
    <location>
        <begin position="332"/>
        <end position="644"/>
    </location>
</feature>
<evidence type="ECO:0000256" key="9">
    <source>
        <dbReference type="ARBA" id="ARBA00022741"/>
    </source>
</evidence>
<dbReference type="OrthoDB" id="1934954at2759"/>
<dbReference type="SUPFAM" id="SSF53720">
    <property type="entry name" value="ALDH-like"/>
    <property type="match status" value="1"/>
</dbReference>
<evidence type="ECO:0000256" key="7">
    <source>
        <dbReference type="ARBA" id="ARBA00022650"/>
    </source>
</evidence>
<comment type="catalytic activity">
    <reaction evidence="15 17">
        <text>L-glutamate 5-semialdehyde + phosphate + NADP(+) = L-glutamyl 5-phosphate + NADPH + H(+)</text>
        <dbReference type="Rhea" id="RHEA:19541"/>
        <dbReference type="ChEBI" id="CHEBI:15378"/>
        <dbReference type="ChEBI" id="CHEBI:43474"/>
        <dbReference type="ChEBI" id="CHEBI:57783"/>
        <dbReference type="ChEBI" id="CHEBI:58066"/>
        <dbReference type="ChEBI" id="CHEBI:58274"/>
        <dbReference type="ChEBI" id="CHEBI:58349"/>
        <dbReference type="EC" id="1.2.1.41"/>
    </reaction>
</comment>
<evidence type="ECO:0000256" key="10">
    <source>
        <dbReference type="ARBA" id="ARBA00022777"/>
    </source>
</evidence>
<dbReference type="NCBIfam" id="NF001221">
    <property type="entry name" value="PRK00197.1"/>
    <property type="match status" value="1"/>
</dbReference>
<keyword evidence="12 17" id="KW-0521">NADP</keyword>
<reference evidence="23" key="1">
    <citation type="submission" date="2017-02" db="UniProtKB">
        <authorList>
            <consortium name="WormBaseParasite"/>
        </authorList>
    </citation>
    <scope>IDENTIFICATION</scope>
</reference>
<evidence type="ECO:0000313" key="21">
    <source>
        <dbReference type="Proteomes" id="UP000038040"/>
    </source>
</evidence>
<dbReference type="GO" id="GO:0005739">
    <property type="term" value="C:mitochondrion"/>
    <property type="evidence" value="ECO:0007669"/>
    <property type="project" value="UniProtKB-UniRule"/>
</dbReference>
<dbReference type="NCBIfam" id="TIGR01092">
    <property type="entry name" value="P5CS"/>
    <property type="match status" value="1"/>
</dbReference>
<dbReference type="UniPathway" id="UPA00098">
    <property type="reaction ID" value="UER00359"/>
</dbReference>
<evidence type="ECO:0000256" key="1">
    <source>
        <dbReference type="ARBA" id="ARBA00004985"/>
    </source>
</evidence>
<evidence type="ECO:0000256" key="13">
    <source>
        <dbReference type="ARBA" id="ARBA00023002"/>
    </source>
</evidence>
<organism evidence="21 23">
    <name type="scientific">Dracunculus medinensis</name>
    <name type="common">Guinea worm</name>
    <dbReference type="NCBI Taxonomy" id="318479"/>
    <lineage>
        <taxon>Eukaryota</taxon>
        <taxon>Metazoa</taxon>
        <taxon>Ecdysozoa</taxon>
        <taxon>Nematoda</taxon>
        <taxon>Chromadorea</taxon>
        <taxon>Rhabditida</taxon>
        <taxon>Spirurina</taxon>
        <taxon>Dracunculoidea</taxon>
        <taxon>Dracunculidae</taxon>
        <taxon>Dracunculus</taxon>
    </lineage>
</organism>
<dbReference type="InterPro" id="IPR005715">
    <property type="entry name" value="Glu_5kinase/COase_Synthase"/>
</dbReference>
<proteinExistence type="inferred from homology"/>
<comment type="similarity">
    <text evidence="3 17">In the C-terminal section; belongs to the gamma-glutamyl phosphate reductase family.</text>
</comment>
<dbReference type="Gene3D" id="3.40.1160.10">
    <property type="entry name" value="Acetylglutamate kinase-like"/>
    <property type="match status" value="1"/>
</dbReference>
<evidence type="ECO:0000256" key="11">
    <source>
        <dbReference type="ARBA" id="ARBA00022840"/>
    </source>
</evidence>
<dbReference type="FunFam" id="3.40.1160.10:FF:000006">
    <property type="entry name" value="Glutamate 5-kinase"/>
    <property type="match status" value="1"/>
</dbReference>
<protein>
    <recommendedName>
        <fullName evidence="17">Delta-1-pyrroline-5-carboxylate synthase</fullName>
    </recommendedName>
    <domain>
        <recommendedName>
            <fullName evidence="17">Glutamate 5-kinase</fullName>
            <shortName evidence="17">GK</shortName>
            <ecNumber evidence="17">2.7.2.11</ecNumber>
        </recommendedName>
        <alternativeName>
            <fullName evidence="17">Gamma-glutamyl kinase</fullName>
        </alternativeName>
    </domain>
    <domain>
        <recommendedName>
            <fullName evidence="17">Gamma-glutamyl phosphate reductase</fullName>
            <shortName evidence="17">GPR</shortName>
            <ecNumber evidence="17">1.2.1.41</ecNumber>
        </recommendedName>
        <alternativeName>
            <fullName evidence="17">Glutamate-5-semialdehyde dehydrogenase</fullName>
        </alternativeName>
        <alternativeName>
            <fullName evidence="17">Glutamyl-gamma-semialdehyde dehydrogenase</fullName>
        </alternativeName>
    </domain>
</protein>
<dbReference type="CDD" id="cd07079">
    <property type="entry name" value="ALDH_F18-19_ProA-GPR"/>
    <property type="match status" value="1"/>
</dbReference>
<evidence type="ECO:0000256" key="5">
    <source>
        <dbReference type="ARBA" id="ARBA00022490"/>
    </source>
</evidence>
<dbReference type="InterPro" id="IPR001057">
    <property type="entry name" value="Glu/AcGlu_kinase"/>
</dbReference>
<evidence type="ECO:0000256" key="3">
    <source>
        <dbReference type="ARBA" id="ARBA00006300"/>
    </source>
</evidence>
<dbReference type="GO" id="GO:0005524">
    <property type="term" value="F:ATP binding"/>
    <property type="evidence" value="ECO:0007669"/>
    <property type="project" value="UniProtKB-UniRule"/>
</dbReference>
<keyword evidence="14" id="KW-0511">Multifunctional enzyme</keyword>
<dbReference type="PROSITE" id="PS00902">
    <property type="entry name" value="GLUTAMATE_5_KINASE"/>
    <property type="match status" value="1"/>
</dbReference>
<dbReference type="InterPro" id="IPR019797">
    <property type="entry name" value="Glutamate_5-kinase_CS"/>
</dbReference>
<evidence type="ECO:0000313" key="23">
    <source>
        <dbReference type="WBParaSite" id="DME_0000947101-mRNA-1"/>
    </source>
</evidence>
<dbReference type="InterPro" id="IPR000965">
    <property type="entry name" value="GPR_dom"/>
</dbReference>
<dbReference type="SUPFAM" id="SSF53633">
    <property type="entry name" value="Carbamate kinase-like"/>
    <property type="match status" value="1"/>
</dbReference>
<evidence type="ECO:0000256" key="14">
    <source>
        <dbReference type="ARBA" id="ARBA00023268"/>
    </source>
</evidence>
<keyword evidence="9 17" id="KW-0547">Nucleotide-binding</keyword>
<dbReference type="Pfam" id="PF00696">
    <property type="entry name" value="AA_kinase"/>
    <property type="match status" value="1"/>
</dbReference>
<dbReference type="EMBL" id="UYYG01000109">
    <property type="protein sequence ID" value="VDN53175.1"/>
    <property type="molecule type" value="Genomic_DNA"/>
</dbReference>
<dbReference type="InterPro" id="IPR020593">
    <property type="entry name" value="G-glutamylP_reductase_CS"/>
</dbReference>
<dbReference type="EC" id="2.7.2.11" evidence="17"/>
<dbReference type="GO" id="GO:0004349">
    <property type="term" value="F:glutamate 5-kinase activity"/>
    <property type="evidence" value="ECO:0007669"/>
    <property type="project" value="UniProtKB-UniRule"/>
</dbReference>
<dbReference type="PANTHER" id="PTHR11063:SF8">
    <property type="entry name" value="DELTA-1-PYRROLINE-5-CARBOXYLATE SYNTHASE"/>
    <property type="match status" value="1"/>
</dbReference>
<dbReference type="InterPro" id="IPR016163">
    <property type="entry name" value="Ald_DH_C"/>
</dbReference>
<dbReference type="WBParaSite" id="DME_0000947101-mRNA-1">
    <property type="protein sequence ID" value="DME_0000947101-mRNA-1"/>
    <property type="gene ID" value="DME_0000947101"/>
</dbReference>
<dbReference type="PRINTS" id="PR00474">
    <property type="entry name" value="GLU5KINASE"/>
</dbReference>
<dbReference type="AlphaFoldDB" id="A0A0N4UNI9"/>
<dbReference type="PROSITE" id="PS01223">
    <property type="entry name" value="PROA"/>
    <property type="match status" value="1"/>
</dbReference>
<dbReference type="InterPro" id="IPR001048">
    <property type="entry name" value="Asp/Glu/Uridylate_kinase"/>
</dbReference>
<dbReference type="GO" id="GO:0004350">
    <property type="term" value="F:glutamate-5-semialdehyde dehydrogenase activity"/>
    <property type="evidence" value="ECO:0007669"/>
    <property type="project" value="UniProtKB-UniRule"/>
</dbReference>
<reference evidence="20 22" key="2">
    <citation type="submission" date="2018-11" db="EMBL/GenBank/DDBJ databases">
        <authorList>
            <consortium name="Pathogen Informatics"/>
        </authorList>
    </citation>
    <scope>NUCLEOTIDE SEQUENCE [LARGE SCALE GENOMIC DNA]</scope>
</reference>
<dbReference type="InterPro" id="IPR015590">
    <property type="entry name" value="Aldehyde_DH_dom"/>
</dbReference>
<keyword evidence="7 17" id="KW-0641">Proline biosynthesis</keyword>
<dbReference type="InterPro" id="IPR016162">
    <property type="entry name" value="Ald_DH_N"/>
</dbReference>
<evidence type="ECO:0000313" key="20">
    <source>
        <dbReference type="EMBL" id="VDN53175.1"/>
    </source>
</evidence>
<evidence type="ECO:0000256" key="2">
    <source>
        <dbReference type="ARBA" id="ARBA00005185"/>
    </source>
</evidence>
<dbReference type="FunFam" id="3.40.309.10:FF:000015">
    <property type="entry name" value="Delta-1-pyrroline-5-carboxylate synthase"/>
    <property type="match status" value="1"/>
</dbReference>
<dbReference type="PIRSF" id="PIRSF036429">
    <property type="entry name" value="P5C_syn"/>
    <property type="match status" value="1"/>
</dbReference>
<dbReference type="HAMAP" id="MF_00456">
    <property type="entry name" value="ProB"/>
    <property type="match status" value="1"/>
</dbReference>
<keyword evidence="11 17" id="KW-0067">ATP-binding</keyword>
<keyword evidence="8 17" id="KW-0808">Transferase</keyword>
<keyword evidence="5" id="KW-0963">Cytoplasm</keyword>
<keyword evidence="10 17" id="KW-0418">Kinase</keyword>
<dbReference type="EC" id="1.2.1.41" evidence="17"/>
<evidence type="ECO:0000259" key="19">
    <source>
        <dbReference type="Pfam" id="PF00696"/>
    </source>
</evidence>
<feature type="domain" description="Aspartate/glutamate/uridylate kinase" evidence="19">
    <location>
        <begin position="73"/>
        <end position="313"/>
    </location>
</feature>
<evidence type="ECO:0000313" key="22">
    <source>
        <dbReference type="Proteomes" id="UP000274756"/>
    </source>
</evidence>
<evidence type="ECO:0000256" key="8">
    <source>
        <dbReference type="ARBA" id="ARBA00022679"/>
    </source>
</evidence>
<comment type="similarity">
    <text evidence="4 17">In the N-terminal section; belongs to the glutamate 5-kinase family.</text>
</comment>
<dbReference type="STRING" id="318479.A0A0N4UNI9"/>
<evidence type="ECO:0000256" key="4">
    <source>
        <dbReference type="ARBA" id="ARBA00009302"/>
    </source>
</evidence>
<comment type="catalytic activity">
    <reaction evidence="16 17">
        <text>L-glutamate + ATP = L-glutamyl 5-phosphate + ADP</text>
        <dbReference type="Rhea" id="RHEA:14877"/>
        <dbReference type="ChEBI" id="CHEBI:29985"/>
        <dbReference type="ChEBI" id="CHEBI:30616"/>
        <dbReference type="ChEBI" id="CHEBI:58274"/>
        <dbReference type="ChEBI" id="CHEBI:456216"/>
        <dbReference type="EC" id="2.7.2.11"/>
    </reaction>
</comment>
<dbReference type="HAMAP" id="MF_00412">
    <property type="entry name" value="ProA"/>
    <property type="match status" value="1"/>
</dbReference>
<keyword evidence="6 17" id="KW-0028">Amino-acid biosynthesis</keyword>
<evidence type="ECO:0000259" key="18">
    <source>
        <dbReference type="Pfam" id="PF00171"/>
    </source>
</evidence>
<evidence type="ECO:0000256" key="17">
    <source>
        <dbReference type="PIRNR" id="PIRNR036429"/>
    </source>
</evidence>
<dbReference type="Proteomes" id="UP000038040">
    <property type="component" value="Unplaced"/>
</dbReference>